<evidence type="ECO:0000313" key="3">
    <source>
        <dbReference type="WBParaSite" id="ACOC_0000574801-mRNA-1"/>
    </source>
</evidence>
<sequence length="140" mass="15679">MRTVNREKSIVLQCTCGVGLPSFGLDFLSAGFLLIIRSDFLISCLASFGHEASLSNDIKVAENLETSQVLDEAQNSEQKPGESGTTRTVRDEAILQCIKMTLECLPSYTRQKPHVDILRYVFITIFDKCFDKRPTERGQS</sequence>
<proteinExistence type="predicted"/>
<evidence type="ECO:0000313" key="1">
    <source>
        <dbReference type="EMBL" id="VDM57334.1"/>
    </source>
</evidence>
<keyword evidence="2" id="KW-1185">Reference proteome</keyword>
<evidence type="ECO:0000313" key="2">
    <source>
        <dbReference type="Proteomes" id="UP000267027"/>
    </source>
</evidence>
<protein>
    <submittedName>
        <fullName evidence="3">Mon2_C domain-containing protein</fullName>
    </submittedName>
</protein>
<name>A0A0R3PLU0_ANGCS</name>
<dbReference type="Proteomes" id="UP000267027">
    <property type="component" value="Unassembled WGS sequence"/>
</dbReference>
<dbReference type="AlphaFoldDB" id="A0A0R3PLU0"/>
<gene>
    <name evidence="1" type="ORF">ACOC_LOCUS5749</name>
</gene>
<organism evidence="3">
    <name type="scientific">Angiostrongylus costaricensis</name>
    <name type="common">Nematode worm</name>
    <dbReference type="NCBI Taxonomy" id="334426"/>
    <lineage>
        <taxon>Eukaryota</taxon>
        <taxon>Metazoa</taxon>
        <taxon>Ecdysozoa</taxon>
        <taxon>Nematoda</taxon>
        <taxon>Chromadorea</taxon>
        <taxon>Rhabditida</taxon>
        <taxon>Rhabditina</taxon>
        <taxon>Rhabditomorpha</taxon>
        <taxon>Strongyloidea</taxon>
        <taxon>Metastrongylidae</taxon>
        <taxon>Angiostrongylus</taxon>
    </lineage>
</organism>
<dbReference type="EMBL" id="UYYA01003891">
    <property type="protein sequence ID" value="VDM57334.1"/>
    <property type="molecule type" value="Genomic_DNA"/>
</dbReference>
<dbReference type="WBParaSite" id="ACOC_0000574801-mRNA-1">
    <property type="protein sequence ID" value="ACOC_0000574801-mRNA-1"/>
    <property type="gene ID" value="ACOC_0000574801"/>
</dbReference>
<dbReference type="OrthoDB" id="5856833at2759"/>
<reference evidence="1 2" key="2">
    <citation type="submission" date="2018-11" db="EMBL/GenBank/DDBJ databases">
        <authorList>
            <consortium name="Pathogen Informatics"/>
        </authorList>
    </citation>
    <scope>NUCLEOTIDE SEQUENCE [LARGE SCALE GENOMIC DNA]</scope>
    <source>
        <strain evidence="1 2">Costa Rica</strain>
    </source>
</reference>
<accession>A0A0R3PLU0</accession>
<reference evidence="3" key="1">
    <citation type="submission" date="2017-02" db="UniProtKB">
        <authorList>
            <consortium name="WormBaseParasite"/>
        </authorList>
    </citation>
    <scope>IDENTIFICATION</scope>
</reference>